<dbReference type="SUPFAM" id="SSF55785">
    <property type="entry name" value="PYP-like sensor domain (PAS domain)"/>
    <property type="match status" value="1"/>
</dbReference>
<dbReference type="RefSeq" id="WP_006750594.1">
    <property type="nucleotide sequence ID" value="NZ_CADERF010000014.1"/>
</dbReference>
<dbReference type="Proteomes" id="UP000682266">
    <property type="component" value="Unassembled WGS sequence"/>
</dbReference>
<reference evidence="2" key="1">
    <citation type="submission" date="2021-04" db="EMBL/GenBank/DDBJ databases">
        <title>A collection of bacterial strains from the Burkholderia cepacia Research Laboratory and Repository.</title>
        <authorList>
            <person name="Lipuma J."/>
            <person name="Spilker T."/>
        </authorList>
    </citation>
    <scope>NUCLEOTIDE SEQUENCE</scope>
    <source>
        <strain evidence="2">AU36012</strain>
    </source>
</reference>
<sequence length="152" mass="17022">MSSRIDVHFFRVLADSYQRLLDKSLVPAGMSTSESATWLYEEAPFGILAHGVAVDPVFVYGNKRAQAIFGYDWDELTALPSRFSAEPMERSERQSFLEKVTRDGFVSGYRGIRITKSGTRFWIDHATVWQLTDSAGNHCGQAAMIPEVRAIG</sequence>
<dbReference type="Pfam" id="PF08670">
    <property type="entry name" value="MEKHLA"/>
    <property type="match status" value="1"/>
</dbReference>
<dbReference type="InterPro" id="IPR013978">
    <property type="entry name" value="MEKHLA"/>
</dbReference>
<proteinExistence type="predicted"/>
<name>A0AA41E8G8_9BURK</name>
<feature type="domain" description="MEKHLA" evidence="1">
    <location>
        <begin position="9"/>
        <end position="147"/>
    </location>
</feature>
<dbReference type="InterPro" id="IPR000014">
    <property type="entry name" value="PAS"/>
</dbReference>
<accession>A0AA41E8G8</accession>
<protein>
    <submittedName>
        <fullName evidence="2">MEKHLA domain-containing protein</fullName>
    </submittedName>
</protein>
<organism evidence="2 3">
    <name type="scientific">Burkholderia ambifaria</name>
    <dbReference type="NCBI Taxonomy" id="152480"/>
    <lineage>
        <taxon>Bacteria</taxon>
        <taxon>Pseudomonadati</taxon>
        <taxon>Pseudomonadota</taxon>
        <taxon>Betaproteobacteria</taxon>
        <taxon>Burkholderiales</taxon>
        <taxon>Burkholderiaceae</taxon>
        <taxon>Burkholderia</taxon>
        <taxon>Burkholderia cepacia complex</taxon>
    </lineage>
</organism>
<dbReference type="Gene3D" id="3.30.450.20">
    <property type="entry name" value="PAS domain"/>
    <property type="match status" value="1"/>
</dbReference>
<evidence type="ECO:0000259" key="1">
    <source>
        <dbReference type="Pfam" id="PF08670"/>
    </source>
</evidence>
<dbReference type="AlphaFoldDB" id="A0AA41E8G8"/>
<gene>
    <name evidence="2" type="ORF">KDW93_14690</name>
</gene>
<dbReference type="EMBL" id="JAGSVG010000011">
    <property type="protein sequence ID" value="MBR8130213.1"/>
    <property type="molecule type" value="Genomic_DNA"/>
</dbReference>
<evidence type="ECO:0000313" key="2">
    <source>
        <dbReference type="EMBL" id="MBR8130213.1"/>
    </source>
</evidence>
<evidence type="ECO:0000313" key="3">
    <source>
        <dbReference type="Proteomes" id="UP000682266"/>
    </source>
</evidence>
<comment type="caution">
    <text evidence="2">The sequence shown here is derived from an EMBL/GenBank/DDBJ whole genome shotgun (WGS) entry which is preliminary data.</text>
</comment>
<dbReference type="InterPro" id="IPR035965">
    <property type="entry name" value="PAS-like_dom_sf"/>
</dbReference>
<dbReference type="NCBIfam" id="TIGR00229">
    <property type="entry name" value="sensory_box"/>
    <property type="match status" value="1"/>
</dbReference>